<dbReference type="PANTHER" id="PTHR43243">
    <property type="entry name" value="INNER MEMBRANE TRANSPORTER YGJI-RELATED"/>
    <property type="match status" value="1"/>
</dbReference>
<feature type="transmembrane region" description="Helical" evidence="6">
    <location>
        <begin position="166"/>
        <end position="189"/>
    </location>
</feature>
<keyword evidence="2" id="KW-0813">Transport</keyword>
<dbReference type="OrthoDB" id="247919at2759"/>
<feature type="transmembrane region" description="Helical" evidence="6">
    <location>
        <begin position="37"/>
        <end position="56"/>
    </location>
</feature>
<evidence type="ECO:0000256" key="6">
    <source>
        <dbReference type="SAM" id="Phobius"/>
    </source>
</evidence>
<sequence length="542" mass="57754">MEPHKALSLMQELLRKKDIHHLADVVKDSKLHRTLDLMHLVSLGIGCVVGAGIFVITGQAAALYAGPALTISFALCALPCIFTGLCYGELASMIPIAGSAYSFSGLALGEIVSWFVAMCLTLENLVASSAVAVGWSASVQALLSEFDIYIPTLVASSPLIVDGGDFITTGAIINVPAVLIIVVLAALLCAGVQESARFNNIAVAIKITVLLTFVAYGAYYARNHDAEFNANLTPYIPPNEGSFGQFGWSGIFRGAGVVFFANVGFDSICSTAQECINPQRDLPLGLMITVVVCTTLYIAVTTVLTGMVPYELLNVDAPVLEALVHVGAAQFFRIFVAIGAIAGLTSVCLVSLMSMPRLLLTVAQDGLLPPLMAHVLGSCFCGHGRSIAAGTVSALIAGLLPLTMLGELVSFGTLVAFIVVCVSAWRLRITHPEQPRAFRAPLFPWVPIAGVSVCSIQLLSLPLATWRNYAICSVIATIVYFTYSRKHSKLATDEEIFERAQSEGLCSPKVLADAAVEEMAPEMKTEEERLSLPLEEEELRAV</sequence>
<feature type="transmembrane region" description="Helical" evidence="6">
    <location>
        <begin position="246"/>
        <end position="265"/>
    </location>
</feature>
<protein>
    <submittedName>
        <fullName evidence="7">Cationic amino acid transporter, putative</fullName>
    </submittedName>
</protein>
<dbReference type="OMA" id="LMFGWAP"/>
<feature type="transmembrane region" description="Helical" evidence="6">
    <location>
        <begin position="99"/>
        <end position="117"/>
    </location>
</feature>
<dbReference type="AlphaFoldDB" id="A0A0S4J8G5"/>
<keyword evidence="3 6" id="KW-0812">Transmembrane</keyword>
<feature type="transmembrane region" description="Helical" evidence="6">
    <location>
        <begin position="466"/>
        <end position="483"/>
    </location>
</feature>
<feature type="transmembrane region" description="Helical" evidence="6">
    <location>
        <begin position="286"/>
        <end position="310"/>
    </location>
</feature>
<dbReference type="PIRSF" id="PIRSF006060">
    <property type="entry name" value="AA_transporter"/>
    <property type="match status" value="1"/>
</dbReference>
<dbReference type="GO" id="GO:0016020">
    <property type="term" value="C:membrane"/>
    <property type="evidence" value="ECO:0007669"/>
    <property type="project" value="UniProtKB-SubCell"/>
</dbReference>
<feature type="transmembrane region" description="Helical" evidence="6">
    <location>
        <begin position="330"/>
        <end position="354"/>
    </location>
</feature>
<name>A0A0S4J8G5_BODSA</name>
<evidence type="ECO:0000313" key="8">
    <source>
        <dbReference type="Proteomes" id="UP000051952"/>
    </source>
</evidence>
<dbReference type="EMBL" id="CYKH01001287">
    <property type="protein sequence ID" value="CUG86393.1"/>
    <property type="molecule type" value="Genomic_DNA"/>
</dbReference>
<feature type="transmembrane region" description="Helical" evidence="6">
    <location>
        <begin position="408"/>
        <end position="428"/>
    </location>
</feature>
<gene>
    <name evidence="7" type="ORF">BSAL_92905</name>
</gene>
<dbReference type="InterPro" id="IPR002293">
    <property type="entry name" value="AA/rel_permease1"/>
</dbReference>
<evidence type="ECO:0000256" key="2">
    <source>
        <dbReference type="ARBA" id="ARBA00022448"/>
    </source>
</evidence>
<feature type="transmembrane region" description="Helical" evidence="6">
    <location>
        <begin position="62"/>
        <end position="87"/>
    </location>
</feature>
<dbReference type="Proteomes" id="UP000051952">
    <property type="component" value="Unassembled WGS sequence"/>
</dbReference>
<keyword evidence="5 6" id="KW-0472">Membrane</keyword>
<dbReference type="GO" id="GO:0015171">
    <property type="term" value="F:amino acid transmembrane transporter activity"/>
    <property type="evidence" value="ECO:0007669"/>
    <property type="project" value="TreeGrafter"/>
</dbReference>
<evidence type="ECO:0000256" key="5">
    <source>
        <dbReference type="ARBA" id="ARBA00023136"/>
    </source>
</evidence>
<evidence type="ECO:0000313" key="7">
    <source>
        <dbReference type="EMBL" id="CUG86393.1"/>
    </source>
</evidence>
<dbReference type="VEuPathDB" id="TriTrypDB:BSAL_92905"/>
<organism evidence="7 8">
    <name type="scientific">Bodo saltans</name>
    <name type="common">Flagellated protozoan</name>
    <dbReference type="NCBI Taxonomy" id="75058"/>
    <lineage>
        <taxon>Eukaryota</taxon>
        <taxon>Discoba</taxon>
        <taxon>Euglenozoa</taxon>
        <taxon>Kinetoplastea</taxon>
        <taxon>Metakinetoplastina</taxon>
        <taxon>Eubodonida</taxon>
        <taxon>Bodonidae</taxon>
        <taxon>Bodo</taxon>
    </lineage>
</organism>
<keyword evidence="8" id="KW-1185">Reference proteome</keyword>
<dbReference type="Pfam" id="PF13520">
    <property type="entry name" value="AA_permease_2"/>
    <property type="match status" value="1"/>
</dbReference>
<reference evidence="8" key="1">
    <citation type="submission" date="2015-09" db="EMBL/GenBank/DDBJ databases">
        <authorList>
            <consortium name="Pathogen Informatics"/>
        </authorList>
    </citation>
    <scope>NUCLEOTIDE SEQUENCE [LARGE SCALE GENOMIC DNA]</scope>
    <source>
        <strain evidence="8">Lake Konstanz</strain>
    </source>
</reference>
<evidence type="ECO:0000256" key="3">
    <source>
        <dbReference type="ARBA" id="ARBA00022692"/>
    </source>
</evidence>
<keyword evidence="4 6" id="KW-1133">Transmembrane helix</keyword>
<evidence type="ECO:0000256" key="4">
    <source>
        <dbReference type="ARBA" id="ARBA00022989"/>
    </source>
</evidence>
<comment type="subcellular location">
    <subcellularLocation>
        <location evidence="1">Membrane</location>
        <topology evidence="1">Multi-pass membrane protein</topology>
    </subcellularLocation>
</comment>
<evidence type="ECO:0000256" key="1">
    <source>
        <dbReference type="ARBA" id="ARBA00004141"/>
    </source>
</evidence>
<feature type="transmembrane region" description="Helical" evidence="6">
    <location>
        <begin position="201"/>
        <end position="221"/>
    </location>
</feature>
<dbReference type="PANTHER" id="PTHR43243:SF4">
    <property type="entry name" value="CATIONIC AMINO ACID TRANSPORTER 4"/>
    <property type="match status" value="1"/>
</dbReference>
<feature type="transmembrane region" description="Helical" evidence="6">
    <location>
        <begin position="375"/>
        <end position="402"/>
    </location>
</feature>
<accession>A0A0S4J8G5</accession>
<proteinExistence type="predicted"/>
<feature type="transmembrane region" description="Helical" evidence="6">
    <location>
        <begin position="440"/>
        <end position="460"/>
    </location>
</feature>
<dbReference type="Gene3D" id="1.20.1740.10">
    <property type="entry name" value="Amino acid/polyamine transporter I"/>
    <property type="match status" value="1"/>
</dbReference>